<dbReference type="Proteomes" id="UP000616151">
    <property type="component" value="Unassembled WGS sequence"/>
</dbReference>
<dbReference type="EMBL" id="JAENHL010000008">
    <property type="protein sequence ID" value="MBK1871325.1"/>
    <property type="molecule type" value="Genomic_DNA"/>
</dbReference>
<evidence type="ECO:0000313" key="2">
    <source>
        <dbReference type="Proteomes" id="UP000616151"/>
    </source>
</evidence>
<sequence>MSVTLSAAKQARLVPAVQAKGGRIIAGGTLIVADLNYGADSVALITLDRLGLDKIAVKGGKVTLGAMVTMAAVARDRRLKFLHPVADSIGGPAVRAMATIGGNLFAPSPYGDMAAAFLALDAEISFHDGKATRKLPIETFLAQRRKLQKHCVVSISFAAPSAGTFHYVKVVRRKPVSASVVTIAAVIPQKAGKIKGARIALGAMAANAIRARKAEAALEGRKLGDDIIAAAAKLIAAEASPADDAYATAWYRREIAPVHFARLLAA</sequence>
<gene>
    <name evidence="1" type="ORF">JHL16_33470</name>
</gene>
<comment type="caution">
    <text evidence="1">The sequence shown here is derived from an EMBL/GenBank/DDBJ whole genome shotgun (WGS) entry which is preliminary data.</text>
</comment>
<proteinExistence type="predicted"/>
<evidence type="ECO:0000313" key="1">
    <source>
        <dbReference type="EMBL" id="MBK1871325.1"/>
    </source>
</evidence>
<accession>A0ACC5RF91</accession>
<protein>
    <submittedName>
        <fullName evidence="1">FAD binding domain-containing protein</fullName>
    </submittedName>
</protein>
<reference evidence="1" key="1">
    <citation type="submission" date="2021-01" db="EMBL/GenBank/DDBJ databases">
        <authorList>
            <person name="Sun Q."/>
        </authorList>
    </citation>
    <scope>NUCLEOTIDE SEQUENCE</scope>
    <source>
        <strain evidence="1">YIM B02566</strain>
    </source>
</reference>
<keyword evidence="2" id="KW-1185">Reference proteome</keyword>
<organism evidence="1 2">
    <name type="scientific">Taklimakanibacter albus</name>
    <dbReference type="NCBI Taxonomy" id="2800327"/>
    <lineage>
        <taxon>Bacteria</taxon>
        <taxon>Pseudomonadati</taxon>
        <taxon>Pseudomonadota</taxon>
        <taxon>Alphaproteobacteria</taxon>
        <taxon>Hyphomicrobiales</taxon>
        <taxon>Aestuariivirgaceae</taxon>
        <taxon>Taklimakanibacter</taxon>
    </lineage>
</organism>
<name>A0ACC5RF91_9HYPH</name>